<comment type="function">
    <text evidence="5">Positively regulates a late step in synaptic vesicle exocytosis.</text>
</comment>
<evidence type="ECO:0000256" key="5">
    <source>
        <dbReference type="ARBA" id="ARBA00037297"/>
    </source>
</evidence>
<evidence type="ECO:0000256" key="6">
    <source>
        <dbReference type="SAM" id="MobiDB-lite"/>
    </source>
</evidence>
<feature type="compositionally biased region" description="Basic and acidic residues" evidence="6">
    <location>
        <begin position="49"/>
        <end position="92"/>
    </location>
</feature>
<dbReference type="PANTHER" id="PTHR16705">
    <property type="entry name" value="COMPLEXIN"/>
    <property type="match status" value="1"/>
</dbReference>
<evidence type="ECO:0000256" key="3">
    <source>
        <dbReference type="ARBA" id="ARBA00022483"/>
    </source>
</evidence>
<dbReference type="Pfam" id="PF05835">
    <property type="entry name" value="Synaphin"/>
    <property type="match status" value="1"/>
</dbReference>
<evidence type="ECO:0000256" key="2">
    <source>
        <dbReference type="ARBA" id="ARBA00022448"/>
    </source>
</evidence>
<dbReference type="Gene3D" id="1.20.5.580">
    <property type="entry name" value="Single Helix bin"/>
    <property type="match status" value="1"/>
</dbReference>
<evidence type="ECO:0000256" key="4">
    <source>
        <dbReference type="ARBA" id="ARBA00022775"/>
    </source>
</evidence>
<dbReference type="SUPFAM" id="SSF58038">
    <property type="entry name" value="SNARE fusion complex"/>
    <property type="match status" value="1"/>
</dbReference>
<feature type="region of interest" description="Disordered" evidence="6">
    <location>
        <begin position="42"/>
        <end position="98"/>
    </location>
</feature>
<comment type="similarity">
    <text evidence="1">Belongs to the complexin/synaphin family.</text>
</comment>
<dbReference type="GO" id="GO:0006836">
    <property type="term" value="P:neurotransmitter transport"/>
    <property type="evidence" value="ECO:0007669"/>
    <property type="project" value="UniProtKB-KW"/>
</dbReference>
<dbReference type="Proteomes" id="UP000663889">
    <property type="component" value="Unassembled WGS sequence"/>
</dbReference>
<evidence type="ECO:0000313" key="8">
    <source>
        <dbReference type="Proteomes" id="UP000663889"/>
    </source>
</evidence>
<dbReference type="InterPro" id="IPR008849">
    <property type="entry name" value="Synaphin"/>
</dbReference>
<sequence>MFSYFMKILAGNKFDKVIKEFSGNYEDEQNVVNDISGEELAAEQNRQAANEKERKTRQAKVEKEREEARQKIRDKYNIQKKDDPSTTDKSQDPGKINDLITRINNANAKLEKINQSEPQDE</sequence>
<dbReference type="PANTHER" id="PTHR16705:SF4">
    <property type="entry name" value="COMPLEXIN"/>
    <property type="match status" value="1"/>
</dbReference>
<keyword evidence="4" id="KW-0532">Neurotransmitter transport</keyword>
<name>A0A815AYV0_9BILA</name>
<dbReference type="GO" id="GO:0031201">
    <property type="term" value="C:SNARE complex"/>
    <property type="evidence" value="ECO:0007669"/>
    <property type="project" value="TreeGrafter"/>
</dbReference>
<dbReference type="AlphaFoldDB" id="A0A815AYV0"/>
<comment type="caution">
    <text evidence="7">The sequence shown here is derived from an EMBL/GenBank/DDBJ whole genome shotgun (WGS) entry which is preliminary data.</text>
</comment>
<accession>A0A815AYV0</accession>
<organism evidence="7 8">
    <name type="scientific">Rotaria sordida</name>
    <dbReference type="NCBI Taxonomy" id="392033"/>
    <lineage>
        <taxon>Eukaryota</taxon>
        <taxon>Metazoa</taxon>
        <taxon>Spiralia</taxon>
        <taxon>Gnathifera</taxon>
        <taxon>Rotifera</taxon>
        <taxon>Eurotatoria</taxon>
        <taxon>Bdelloidea</taxon>
        <taxon>Philodinida</taxon>
        <taxon>Philodinidae</taxon>
        <taxon>Rotaria</taxon>
    </lineage>
</organism>
<keyword evidence="2" id="KW-0813">Transport</keyword>
<dbReference type="GO" id="GO:0019905">
    <property type="term" value="F:syntaxin binding"/>
    <property type="evidence" value="ECO:0007669"/>
    <property type="project" value="InterPro"/>
</dbReference>
<dbReference type="EMBL" id="CAJNOU010001873">
    <property type="protein sequence ID" value="CAF1263112.1"/>
    <property type="molecule type" value="Genomic_DNA"/>
</dbReference>
<reference evidence="7" key="1">
    <citation type="submission" date="2021-02" db="EMBL/GenBank/DDBJ databases">
        <authorList>
            <person name="Nowell W R."/>
        </authorList>
    </citation>
    <scope>NUCLEOTIDE SEQUENCE</scope>
</reference>
<keyword evidence="3" id="KW-0268">Exocytosis</keyword>
<proteinExistence type="inferred from homology"/>
<evidence type="ECO:0000256" key="1">
    <source>
        <dbReference type="ARBA" id="ARBA00005396"/>
    </source>
</evidence>
<protein>
    <submittedName>
        <fullName evidence="7">Uncharacterized protein</fullName>
    </submittedName>
</protein>
<gene>
    <name evidence="7" type="ORF">SEV965_LOCUS24345</name>
</gene>
<evidence type="ECO:0000313" key="7">
    <source>
        <dbReference type="EMBL" id="CAF1263112.1"/>
    </source>
</evidence>
<dbReference type="GO" id="GO:0006887">
    <property type="term" value="P:exocytosis"/>
    <property type="evidence" value="ECO:0007669"/>
    <property type="project" value="UniProtKB-KW"/>
</dbReference>